<dbReference type="AlphaFoldDB" id="A0A1I5R7Q4"/>
<accession>A0A1I5R7Q4</accession>
<protein>
    <submittedName>
        <fullName evidence="1">Uncharacterized protein</fullName>
    </submittedName>
</protein>
<sequence length="768" mass="80374">MTAALDGLTTEHLSSPFAGPFPAAGEAAAAPAAPAAVAAPPVLAAESPFAGLTAEGPGRDDTAEADLLEALYDEDFTDALAALVDEAAARHLADQSAWSGRLTEGEALSELEEWVEPLALAAEHGVERMGQALATTRPETMGDAALQRFLEDAAETPPLDSEAFDHFLGGFLKKAASVVGGAVKAVGKAVGKVLPIGAVLKKLGGVVRPLLKKMLGLVLGKLPAAVRPIARSLAAKLGIKEAEAQPDAVAALAEAFDRELVTLVTRPDAVPGEALEDESWETELWRESPDPVGELDAARVRLAQQLTTLPPGASASPPIQQFLPALAAVWPVVKLAITFIGRDKVVKFLADRIADLVKGLIGAEAAKLVVPPLVDLGMGAIGLEAEAEADATGVPAREALAGEALVSTVEGTVHGALQLLPADSFGDELALDAAVQAAFAEAAAAYLPDRLLQRTLAERETAEDGGMWVLMPRGVRPRRYRRYTEERTVPVTRQVARAIRWTDGGTLETRLLDRGLRSWPVLVQVRLYEAVPGTHLGHLARGEAGEDGEHVDAAEFQPLTPEVAGLLLHEPALGKPAAPVGGRPTPVGGAVRPRPLPGRRLYRVRVVGPGAARVARVRTLRRVLLSLDPTRGKLEVSIRLSERQAHELLARIRPTDPSKPRDLAGVLTAVRAVYAPLLSGALADRLVSRGLVPDATAARGVGERVTEAVTSAISAHLGQHAAAVATAVQDPAAGITIRVGFSGATREGLLRPLTAGQVDVTAGWRVRA</sequence>
<dbReference type="STRING" id="1523247.SAMN05660464_3506"/>
<gene>
    <name evidence="1" type="ORF">SAMN05660464_3506</name>
</gene>
<evidence type="ECO:0000313" key="2">
    <source>
        <dbReference type="Proteomes" id="UP000198857"/>
    </source>
</evidence>
<dbReference type="RefSeq" id="WP_091111785.1">
    <property type="nucleotide sequence ID" value="NZ_FOWQ01000005.1"/>
</dbReference>
<organism evidence="1 2">
    <name type="scientific">Geodermatophilus dictyosporus</name>
    <dbReference type="NCBI Taxonomy" id="1523247"/>
    <lineage>
        <taxon>Bacteria</taxon>
        <taxon>Bacillati</taxon>
        <taxon>Actinomycetota</taxon>
        <taxon>Actinomycetes</taxon>
        <taxon>Geodermatophilales</taxon>
        <taxon>Geodermatophilaceae</taxon>
        <taxon>Geodermatophilus</taxon>
    </lineage>
</organism>
<name>A0A1I5R7Q4_9ACTN</name>
<dbReference type="Proteomes" id="UP000198857">
    <property type="component" value="Unassembled WGS sequence"/>
</dbReference>
<reference evidence="2" key="1">
    <citation type="submission" date="2016-10" db="EMBL/GenBank/DDBJ databases">
        <authorList>
            <person name="Varghese N."/>
            <person name="Submissions S."/>
        </authorList>
    </citation>
    <scope>NUCLEOTIDE SEQUENCE [LARGE SCALE GENOMIC DNA]</scope>
    <source>
        <strain evidence="2">DSM 44208</strain>
    </source>
</reference>
<proteinExistence type="predicted"/>
<dbReference type="EMBL" id="FOWQ01000005">
    <property type="protein sequence ID" value="SFP54046.1"/>
    <property type="molecule type" value="Genomic_DNA"/>
</dbReference>
<keyword evidence="2" id="KW-1185">Reference proteome</keyword>
<evidence type="ECO:0000313" key="1">
    <source>
        <dbReference type="EMBL" id="SFP54046.1"/>
    </source>
</evidence>